<keyword evidence="1" id="KW-1133">Transmembrane helix</keyword>
<evidence type="ECO:0000256" key="1">
    <source>
        <dbReference type="SAM" id="Phobius"/>
    </source>
</evidence>
<keyword evidence="1" id="KW-0812">Transmembrane</keyword>
<feature type="transmembrane region" description="Helical" evidence="1">
    <location>
        <begin position="35"/>
        <end position="51"/>
    </location>
</feature>
<evidence type="ECO:0000313" key="3">
    <source>
        <dbReference type="Proteomes" id="UP000321062"/>
    </source>
</evidence>
<dbReference type="InterPro" id="IPR019253">
    <property type="entry name" value="DUF2244_TM"/>
</dbReference>
<evidence type="ECO:0000313" key="2">
    <source>
        <dbReference type="EMBL" id="QEE22523.1"/>
    </source>
</evidence>
<reference evidence="2 3" key="1">
    <citation type="journal article" date="2015" name="Int. J. Syst. Evol. Microbiol.">
        <title>Youhaiella tibetensis gen. nov., sp. nov., isolated from subsurface sediment.</title>
        <authorList>
            <person name="Wang Y.X."/>
            <person name="Huang F.Q."/>
            <person name="Nogi Y."/>
            <person name="Pang S.J."/>
            <person name="Wang P.K."/>
            <person name="Lv J."/>
        </authorList>
    </citation>
    <scope>NUCLEOTIDE SEQUENCE [LARGE SCALE GENOMIC DNA]</scope>
    <source>
        <strain evidence="3">fig4</strain>
    </source>
</reference>
<feature type="transmembrane region" description="Helical" evidence="1">
    <location>
        <begin position="57"/>
        <end position="75"/>
    </location>
</feature>
<gene>
    <name evidence="2" type="ORF">FNA67_21170</name>
</gene>
<protein>
    <submittedName>
        <fullName evidence="2">DUF2244 domain-containing protein</fullName>
    </submittedName>
</protein>
<sequence>MSRRSDANMITKTQADPLFAAKLTPHRSLGRRGRVILIGSVAAMAAIPGLVFYSLGAWPIVGFMGLDVAAMWFALRWSTRETKRFEEVTLWPHRLEVRAVSAGGKQQVTAFDPHATRLIVDRDYDEKTTAIYLRDTAGDHELGSFLAASEKASFARVFGTALRKARH</sequence>
<dbReference type="Pfam" id="PF10003">
    <property type="entry name" value="DUF2244"/>
    <property type="match status" value="1"/>
</dbReference>
<name>A0A5B9DTQ0_9HYPH</name>
<dbReference type="KEGG" id="yti:FNA67_21170"/>
<dbReference type="Proteomes" id="UP000321062">
    <property type="component" value="Chromosome"/>
</dbReference>
<proteinExistence type="predicted"/>
<dbReference type="InterPro" id="IPR016990">
    <property type="entry name" value="UCP032162_TM"/>
</dbReference>
<keyword evidence="1" id="KW-0472">Membrane</keyword>
<dbReference type="PIRSF" id="PIRSF032162">
    <property type="entry name" value="UCP032162_imp"/>
    <property type="match status" value="1"/>
</dbReference>
<organism evidence="2 3">
    <name type="scientific">Paradevosia tibetensis</name>
    <dbReference type="NCBI Taxonomy" id="1447062"/>
    <lineage>
        <taxon>Bacteria</taxon>
        <taxon>Pseudomonadati</taxon>
        <taxon>Pseudomonadota</taxon>
        <taxon>Alphaproteobacteria</taxon>
        <taxon>Hyphomicrobiales</taxon>
        <taxon>Devosiaceae</taxon>
        <taxon>Paradevosia</taxon>
    </lineage>
</organism>
<dbReference type="EMBL" id="CP041690">
    <property type="protein sequence ID" value="QEE22523.1"/>
    <property type="molecule type" value="Genomic_DNA"/>
</dbReference>
<dbReference type="OrthoDB" id="9808190at2"/>
<keyword evidence="3" id="KW-1185">Reference proteome</keyword>
<accession>A0A5B9DTQ0</accession>
<dbReference type="AlphaFoldDB" id="A0A5B9DTQ0"/>